<dbReference type="AlphaFoldDB" id="A0A0S6W071"/>
<sequence>MTPTRLRTPRGVTIIELLVVVAIMGILTMLTLPNIPEIIRGHRLRTANNDLVSKLRYIRGLAITKNRQLRVTIDTDKRTLLVTQLAYREYNLIDELNNFDINKALTDETTTTGKPALQDFTIFSEDEQPLLVVPRWDSAKQPIYEIPINYDVLQTDMPTSIFKKQWSAMSASEKNVIIQKSGIASMIVEVNGKAANPANFTFQPSGIINENRVAIGIGSKAGTPMNAMGYTITVYKGGQITSSNL</sequence>
<dbReference type="InterPro" id="IPR012902">
    <property type="entry name" value="N_methyl_site"/>
</dbReference>
<dbReference type="Gene3D" id="3.30.700.10">
    <property type="entry name" value="Glycoprotein, Type 4 Pilin"/>
    <property type="match status" value="1"/>
</dbReference>
<dbReference type="HOGENOM" id="CLU_1131842_0_0_0"/>
<protein>
    <submittedName>
        <fullName evidence="2">Pilin, putative</fullName>
    </submittedName>
</protein>
<accession>A0A0S6W071</accession>
<dbReference type="InterPro" id="IPR045584">
    <property type="entry name" value="Pilin-like"/>
</dbReference>
<keyword evidence="3" id="KW-1185">Reference proteome</keyword>
<dbReference type="NCBIfam" id="TIGR02532">
    <property type="entry name" value="IV_pilin_GFxxxE"/>
    <property type="match status" value="1"/>
</dbReference>
<keyword evidence="1" id="KW-0472">Membrane</keyword>
<name>A0A0S6W071_9BACT</name>
<evidence type="ECO:0000256" key="1">
    <source>
        <dbReference type="SAM" id="Phobius"/>
    </source>
</evidence>
<dbReference type="Pfam" id="PF07963">
    <property type="entry name" value="N_methyl"/>
    <property type="match status" value="1"/>
</dbReference>
<dbReference type="Proteomes" id="UP000030700">
    <property type="component" value="Unassembled WGS sequence"/>
</dbReference>
<evidence type="ECO:0000313" key="3">
    <source>
        <dbReference type="Proteomes" id="UP000030700"/>
    </source>
</evidence>
<evidence type="ECO:0000313" key="2">
    <source>
        <dbReference type="EMBL" id="GAK52989.1"/>
    </source>
</evidence>
<dbReference type="EMBL" id="DF820459">
    <property type="protein sequence ID" value="GAK52989.1"/>
    <property type="molecule type" value="Genomic_DNA"/>
</dbReference>
<proteinExistence type="predicted"/>
<keyword evidence="1" id="KW-0812">Transmembrane</keyword>
<dbReference type="SUPFAM" id="SSF54523">
    <property type="entry name" value="Pili subunits"/>
    <property type="match status" value="1"/>
</dbReference>
<organism evidence="2 3">
    <name type="scientific">Candidatus Moduliflexus flocculans</name>
    <dbReference type="NCBI Taxonomy" id="1499966"/>
    <lineage>
        <taxon>Bacteria</taxon>
        <taxon>Candidatus Moduliflexota</taxon>
        <taxon>Candidatus Moduliflexia</taxon>
        <taxon>Candidatus Moduliflexales</taxon>
        <taxon>Candidatus Moduliflexaceae</taxon>
    </lineage>
</organism>
<keyword evidence="1" id="KW-1133">Transmembrane helix</keyword>
<gene>
    <name evidence="2" type="ORF">U14_04248</name>
</gene>
<reference evidence="2 3" key="1">
    <citation type="journal article" date="2015" name="PeerJ">
        <title>First genomic representation of candidate bacterial phylum KSB3 points to enhanced environmental sensing as a trigger of wastewater bulking.</title>
        <authorList>
            <person name="Sekiguchi Y."/>
            <person name="Ohashi A."/>
            <person name="Parks D.H."/>
            <person name="Yamauchi T."/>
            <person name="Tyson G.W."/>
            <person name="Hugenholtz P."/>
        </authorList>
    </citation>
    <scope>NUCLEOTIDE SEQUENCE [LARGE SCALE GENOMIC DNA]</scope>
</reference>
<dbReference type="STRING" id="1499966.U14_04248"/>
<feature type="transmembrane region" description="Helical" evidence="1">
    <location>
        <begin position="12"/>
        <end position="32"/>
    </location>
</feature>